<evidence type="ECO:0000313" key="2">
    <source>
        <dbReference type="Proteomes" id="UP000000674"/>
    </source>
</evidence>
<dbReference type="AlphaFoldDB" id="A0B901"/>
<dbReference type="OrthoDB" id="144877at2157"/>
<keyword evidence="2" id="KW-1185">Reference proteome</keyword>
<accession>A0B901</accession>
<sequence length="336" mass="36222">MYRDELVERVARRINPREGVCGTCHAIAEEVCATGGSILAYERPSGILARITDDKGEVIGEGFGIVWSPAVLAAELDAGIVPDDLEDRLRRDGTSSQDIVDKVAALFGYGRVVTPAVIALNMVKEMGGRTLIRREGLGVVATFFDSKGDVIASSPSSYCPTCAVTIAAAITPEIADYVKKTLEGKQNTGKKKLDLGLENRYEIEHGHVRVTLARGDEVLANRVLGCCMAYATVKAEIVAGLVPQASAEQFKLYCNLCPFKHCWMDKSMGATGNIILQRLTEIGAEIEVSAEGYIVARLAGEEIEGRGTLCSLSALTNMLLKGDAERILKPSSARRW</sequence>
<dbReference type="RefSeq" id="WP_011696567.1">
    <property type="nucleotide sequence ID" value="NC_008553.1"/>
</dbReference>
<reference evidence="1 2" key="1">
    <citation type="submission" date="2006-10" db="EMBL/GenBank/DDBJ databases">
        <title>Complete sequence of Methanosaeta thermophila PT.</title>
        <authorList>
            <consortium name="US DOE Joint Genome Institute"/>
            <person name="Copeland A."/>
            <person name="Lucas S."/>
            <person name="Lapidus A."/>
            <person name="Barry K."/>
            <person name="Detter J.C."/>
            <person name="Glavina del Rio T."/>
            <person name="Hammon N."/>
            <person name="Israni S."/>
            <person name="Pitluck S."/>
            <person name="Chain P."/>
            <person name="Malfatti S."/>
            <person name="Shin M."/>
            <person name="Vergez L."/>
            <person name="Schmutz J."/>
            <person name="Larimer F."/>
            <person name="Land M."/>
            <person name="Hauser L."/>
            <person name="Kyrpides N."/>
            <person name="Kim E."/>
            <person name="Smith K.S."/>
            <person name="Ingram-Smith C."/>
            <person name="Richardson P."/>
        </authorList>
    </citation>
    <scope>NUCLEOTIDE SEQUENCE [LARGE SCALE GENOMIC DNA]</scope>
    <source>
        <strain evidence="2">DSM 6194 / JCM 14653 / NBRC 101360 / PT</strain>
    </source>
</reference>
<dbReference type="STRING" id="349307.Mthe_1400"/>
<organism evidence="1 2">
    <name type="scientific">Methanothrix thermoacetophila (strain DSM 6194 / JCM 14653 / NBRC 101360 / PT)</name>
    <name type="common">Methanosaeta thermophila</name>
    <dbReference type="NCBI Taxonomy" id="349307"/>
    <lineage>
        <taxon>Archaea</taxon>
        <taxon>Methanobacteriati</taxon>
        <taxon>Methanobacteriota</taxon>
        <taxon>Stenosarchaea group</taxon>
        <taxon>Methanomicrobia</taxon>
        <taxon>Methanotrichales</taxon>
        <taxon>Methanotrichaceae</taxon>
        <taxon>Methanothrix</taxon>
    </lineage>
</organism>
<dbReference type="KEGG" id="mtp:Mthe_1400"/>
<proteinExistence type="predicted"/>
<dbReference type="GeneID" id="4463023"/>
<gene>
    <name evidence="1" type="ordered locus">Mthe_1400</name>
</gene>
<dbReference type="HOGENOM" id="CLU_835795_0_0_2"/>
<name>A0B901_METTP</name>
<protein>
    <submittedName>
        <fullName evidence="1">Uncharacterized protein</fullName>
    </submittedName>
</protein>
<dbReference type="EMBL" id="CP000477">
    <property type="protein sequence ID" value="ABK15175.1"/>
    <property type="molecule type" value="Genomic_DNA"/>
</dbReference>
<evidence type="ECO:0000313" key="1">
    <source>
        <dbReference type="EMBL" id="ABK15175.1"/>
    </source>
</evidence>
<dbReference type="Proteomes" id="UP000000674">
    <property type="component" value="Chromosome"/>
</dbReference>